<dbReference type="AlphaFoldDB" id="A0A0A9VQC3"/>
<accession>A0A0A9VQC3</accession>
<sequence length="243" mass="27086">MMMTTRYFASLLQERVNPPEAVIDWLMMPAVATLTPPSVKKVLMNQLQALYGHSFPGPPAWSTLRRIIHDVYIILRGPAMGWNDFLNGFSQASGNSSSALSRTTIRPTTTTVTSSTIAVGTDDRDGADAAGCAPSSGQRVPGVSSSTQTEITSSTNVYCTIFSRGPGGSSYRRPIQLSGSTYVNIQNGKLNQLQDRDTREWWRHVDLNAWLLLDLMDQDNHLSWRIQCLLTHLQEVEQRQQNW</sequence>
<reference evidence="2" key="2">
    <citation type="submission" date="2014-07" db="EMBL/GenBank/DDBJ databases">
        <authorList>
            <person name="Hull J."/>
        </authorList>
    </citation>
    <scope>NUCLEOTIDE SEQUENCE</scope>
</reference>
<dbReference type="EMBL" id="GBHO01045615">
    <property type="protein sequence ID" value="JAF97988.1"/>
    <property type="molecule type" value="Transcribed_RNA"/>
</dbReference>
<evidence type="ECO:0000313" key="4">
    <source>
        <dbReference type="EMBL" id="JAG28350.1"/>
    </source>
</evidence>
<organism evidence="2">
    <name type="scientific">Lygus hesperus</name>
    <name type="common">Western plant bug</name>
    <dbReference type="NCBI Taxonomy" id="30085"/>
    <lineage>
        <taxon>Eukaryota</taxon>
        <taxon>Metazoa</taxon>
        <taxon>Ecdysozoa</taxon>
        <taxon>Arthropoda</taxon>
        <taxon>Hexapoda</taxon>
        <taxon>Insecta</taxon>
        <taxon>Pterygota</taxon>
        <taxon>Neoptera</taxon>
        <taxon>Paraneoptera</taxon>
        <taxon>Hemiptera</taxon>
        <taxon>Heteroptera</taxon>
        <taxon>Panheteroptera</taxon>
        <taxon>Cimicomorpha</taxon>
        <taxon>Miridae</taxon>
        <taxon>Mirini</taxon>
        <taxon>Lygus</taxon>
    </lineage>
</organism>
<dbReference type="EMBL" id="GBHO01007390">
    <property type="protein sequence ID" value="JAG36214.1"/>
    <property type="molecule type" value="Transcribed_RNA"/>
</dbReference>
<protein>
    <submittedName>
        <fullName evidence="2">Uncharacterized protein</fullName>
    </submittedName>
</protein>
<evidence type="ECO:0000313" key="5">
    <source>
        <dbReference type="EMBL" id="JAG36214.1"/>
    </source>
</evidence>
<gene>
    <name evidence="4" type="ORF">CM83_72402</name>
    <name evidence="2" type="ORF">CM83_72409</name>
    <name evidence="5" type="ORF">CM83_72411</name>
    <name evidence="3" type="ORF">CM83_72419</name>
</gene>
<evidence type="ECO:0000313" key="3">
    <source>
        <dbReference type="EMBL" id="JAG13620.1"/>
    </source>
</evidence>
<dbReference type="EMBL" id="GBHO01015254">
    <property type="protein sequence ID" value="JAG28350.1"/>
    <property type="molecule type" value="Transcribed_RNA"/>
</dbReference>
<reference evidence="2" key="1">
    <citation type="journal article" date="2014" name="PLoS ONE">
        <title>Transcriptome-Based Identification of ABC Transporters in the Western Tarnished Plant Bug Lygus hesperus.</title>
        <authorList>
            <person name="Hull J.J."/>
            <person name="Chaney K."/>
            <person name="Geib S.M."/>
            <person name="Fabrick J.A."/>
            <person name="Brent C.S."/>
            <person name="Walsh D."/>
            <person name="Lavine L.C."/>
        </authorList>
    </citation>
    <scope>NUCLEOTIDE SEQUENCE</scope>
</reference>
<name>A0A0A9VQC3_LYGHE</name>
<evidence type="ECO:0000313" key="2">
    <source>
        <dbReference type="EMBL" id="JAF97988.1"/>
    </source>
</evidence>
<dbReference type="EMBL" id="GBHO01029984">
    <property type="protein sequence ID" value="JAG13620.1"/>
    <property type="molecule type" value="Transcribed_RNA"/>
</dbReference>
<proteinExistence type="predicted"/>
<evidence type="ECO:0000256" key="1">
    <source>
        <dbReference type="SAM" id="MobiDB-lite"/>
    </source>
</evidence>
<feature type="region of interest" description="Disordered" evidence="1">
    <location>
        <begin position="119"/>
        <end position="147"/>
    </location>
</feature>